<evidence type="ECO:0000256" key="3">
    <source>
        <dbReference type="ARBA" id="ARBA00021315"/>
    </source>
</evidence>
<feature type="domain" description="RecF/RecN/SMC N-terminal" evidence="10">
    <location>
        <begin position="2"/>
        <end position="505"/>
    </location>
</feature>
<keyword evidence="4" id="KW-0547">Nucleotide-binding</keyword>
<dbReference type="EMBL" id="FKBS01000014">
    <property type="protein sequence ID" value="SAI32818.1"/>
    <property type="molecule type" value="Genomic_DNA"/>
</dbReference>
<gene>
    <name evidence="11" type="primary">recN</name>
    <name evidence="11" type="ORF">SAMEA1982600_02661</name>
</gene>
<dbReference type="NCBIfam" id="TIGR00634">
    <property type="entry name" value="recN"/>
    <property type="match status" value="1"/>
</dbReference>
<keyword evidence="6" id="KW-0067">ATP-binding</keyword>
<dbReference type="OrthoDB" id="9806954at2"/>
<keyword evidence="7 9" id="KW-0234">DNA repair</keyword>
<dbReference type="GO" id="GO:0006310">
    <property type="term" value="P:DNA recombination"/>
    <property type="evidence" value="ECO:0007669"/>
    <property type="project" value="InterPro"/>
</dbReference>
<dbReference type="FunFam" id="3.40.50.300:FF:000319">
    <property type="entry name" value="DNA repair protein RecN"/>
    <property type="match status" value="1"/>
</dbReference>
<evidence type="ECO:0000256" key="8">
    <source>
        <dbReference type="ARBA" id="ARBA00033408"/>
    </source>
</evidence>
<evidence type="ECO:0000256" key="2">
    <source>
        <dbReference type="ARBA" id="ARBA00009441"/>
    </source>
</evidence>
<dbReference type="Proteomes" id="UP000077037">
    <property type="component" value="Unassembled WGS sequence"/>
</dbReference>
<dbReference type="CDD" id="cd03241">
    <property type="entry name" value="ABC_RecN"/>
    <property type="match status" value="2"/>
</dbReference>
<dbReference type="GO" id="GO:0006281">
    <property type="term" value="P:DNA repair"/>
    <property type="evidence" value="ECO:0007669"/>
    <property type="project" value="UniProtKB-KW"/>
</dbReference>
<evidence type="ECO:0000313" key="12">
    <source>
        <dbReference type="Proteomes" id="UP000077037"/>
    </source>
</evidence>
<reference evidence="11 12" key="1">
    <citation type="submission" date="2016-03" db="EMBL/GenBank/DDBJ databases">
        <authorList>
            <consortium name="Pathogen Informatics"/>
        </authorList>
    </citation>
    <scope>NUCLEOTIDE SEQUENCE [LARGE SCALE GENOMIC DNA]</scope>
    <source>
        <strain evidence="11 12">NCTC13364</strain>
    </source>
</reference>
<sequence>MLRTLHIRDFVIVEETEIHFGSGFTVFSGETGAGKSILIDALALALGERGDASMLREGAARADITAVFDTPSHLKEWLTERDLDADGPELALRRVIDAQGRSRAYLNGTPVTVTLLRDLGEHLVDIHGQHAHQSLMRPDAQRDLLDAHGGHVELRHKVAHAWKHWRNLQRQLETAEQDAGKLAADRERVQWQADELDALALAPDEWDSLQGEHTRLAHAQSLLDDAGQVLEALDGEDDSARHRVSVALQRTQQMMRHDPALKGLCDELESAEIAIGEAVSDLNNYLSKVELDPQRLAHVETRMGAVFETARKFKTTPEELPALRDSLHAQLDEMQAAGDIEALRAQAGTAQAAYTAAAAKLTAARQKIAKDLGKEVSQAMQTLAMQGGTFVAALAEAAPSAQGSETVEFRVAGHAGTTPRSLAKAASGGELSRISLALSVIASRAARVPTLIFDEVDSGVGGAVAEVVGKLLRELGERHQVLCVTHLPQVAACGNTQYRVSKSESRGTTRSQITELSPDARIEELARMLGGVTITDTTRNHAREMLGVSEPV</sequence>
<dbReference type="PANTHER" id="PTHR11059:SF0">
    <property type="entry name" value="DNA REPAIR PROTEIN RECN"/>
    <property type="match status" value="1"/>
</dbReference>
<dbReference type="Gene3D" id="3.40.50.300">
    <property type="entry name" value="P-loop containing nucleotide triphosphate hydrolases"/>
    <property type="match status" value="2"/>
</dbReference>
<comment type="function">
    <text evidence="1 9">May be involved in recombinational repair of damaged DNA.</text>
</comment>
<dbReference type="GO" id="GO:0043590">
    <property type="term" value="C:bacterial nucleoid"/>
    <property type="evidence" value="ECO:0007669"/>
    <property type="project" value="TreeGrafter"/>
</dbReference>
<keyword evidence="5 9" id="KW-0227">DNA damage</keyword>
<accession>A0A157PH88</accession>
<name>A0A157PH88_9BORD</name>
<evidence type="ECO:0000256" key="6">
    <source>
        <dbReference type="ARBA" id="ARBA00022840"/>
    </source>
</evidence>
<dbReference type="InterPro" id="IPR003395">
    <property type="entry name" value="RecF/RecN/SMC_N"/>
</dbReference>
<dbReference type="RefSeq" id="WP_066412735.1">
    <property type="nucleotide sequence ID" value="NZ_FKBS01000014.1"/>
</dbReference>
<evidence type="ECO:0000259" key="10">
    <source>
        <dbReference type="Pfam" id="PF02463"/>
    </source>
</evidence>
<dbReference type="GO" id="GO:0005524">
    <property type="term" value="F:ATP binding"/>
    <property type="evidence" value="ECO:0007669"/>
    <property type="project" value="UniProtKB-KW"/>
</dbReference>
<protein>
    <recommendedName>
        <fullName evidence="3 9">DNA repair protein RecN</fullName>
    </recommendedName>
    <alternativeName>
        <fullName evidence="8 9">Recombination protein N</fullName>
    </alternativeName>
</protein>
<dbReference type="AlphaFoldDB" id="A0A157PH88"/>
<evidence type="ECO:0000313" key="11">
    <source>
        <dbReference type="EMBL" id="SAI32818.1"/>
    </source>
</evidence>
<proteinExistence type="inferred from homology"/>
<dbReference type="FunFam" id="3.40.50.300:FF:000356">
    <property type="entry name" value="DNA repair protein RecN"/>
    <property type="match status" value="1"/>
</dbReference>
<evidence type="ECO:0000256" key="4">
    <source>
        <dbReference type="ARBA" id="ARBA00022741"/>
    </source>
</evidence>
<dbReference type="PIRSF" id="PIRSF003128">
    <property type="entry name" value="RecN"/>
    <property type="match status" value="1"/>
</dbReference>
<dbReference type="NCBIfam" id="NF008121">
    <property type="entry name" value="PRK10869.1"/>
    <property type="match status" value="1"/>
</dbReference>
<evidence type="ECO:0000256" key="5">
    <source>
        <dbReference type="ARBA" id="ARBA00022763"/>
    </source>
</evidence>
<evidence type="ECO:0000256" key="1">
    <source>
        <dbReference type="ARBA" id="ARBA00003618"/>
    </source>
</evidence>
<organism evidence="11 12">
    <name type="scientific">Bordetella ansorpii</name>
    <dbReference type="NCBI Taxonomy" id="288768"/>
    <lineage>
        <taxon>Bacteria</taxon>
        <taxon>Pseudomonadati</taxon>
        <taxon>Pseudomonadota</taxon>
        <taxon>Betaproteobacteria</taxon>
        <taxon>Burkholderiales</taxon>
        <taxon>Alcaligenaceae</taxon>
        <taxon>Bordetella</taxon>
    </lineage>
</organism>
<dbReference type="PANTHER" id="PTHR11059">
    <property type="entry name" value="DNA REPAIR PROTEIN RECN"/>
    <property type="match status" value="1"/>
</dbReference>
<dbReference type="GO" id="GO:0009432">
    <property type="term" value="P:SOS response"/>
    <property type="evidence" value="ECO:0007669"/>
    <property type="project" value="UniProtKB-ARBA"/>
</dbReference>
<comment type="similarity">
    <text evidence="2 9">Belongs to the RecN family.</text>
</comment>
<evidence type="ECO:0000256" key="9">
    <source>
        <dbReference type="PIRNR" id="PIRNR003128"/>
    </source>
</evidence>
<dbReference type="Pfam" id="PF02463">
    <property type="entry name" value="SMC_N"/>
    <property type="match status" value="1"/>
</dbReference>
<dbReference type="InterPro" id="IPR027417">
    <property type="entry name" value="P-loop_NTPase"/>
</dbReference>
<dbReference type="InterPro" id="IPR004604">
    <property type="entry name" value="DNA_recomb/repair_RecN"/>
</dbReference>
<dbReference type="SUPFAM" id="SSF52540">
    <property type="entry name" value="P-loop containing nucleoside triphosphate hydrolases"/>
    <property type="match status" value="2"/>
</dbReference>
<evidence type="ECO:0000256" key="7">
    <source>
        <dbReference type="ARBA" id="ARBA00023204"/>
    </source>
</evidence>